<evidence type="ECO:0000313" key="4">
    <source>
        <dbReference type="EMBL" id="KAK6506461.1"/>
    </source>
</evidence>
<keyword evidence="2" id="KW-0472">Membrane</keyword>
<gene>
    <name evidence="4" type="ORF">TWF506_011369</name>
</gene>
<dbReference type="Proteomes" id="UP001307849">
    <property type="component" value="Unassembled WGS sequence"/>
</dbReference>
<feature type="region of interest" description="Disordered" evidence="1">
    <location>
        <begin position="1"/>
        <end position="25"/>
    </location>
</feature>
<protein>
    <recommendedName>
        <fullName evidence="3">F-box domain-containing protein</fullName>
    </recommendedName>
</protein>
<evidence type="ECO:0000256" key="2">
    <source>
        <dbReference type="SAM" id="Phobius"/>
    </source>
</evidence>
<feature type="transmembrane region" description="Helical" evidence="2">
    <location>
        <begin position="183"/>
        <end position="205"/>
    </location>
</feature>
<keyword evidence="2" id="KW-1133">Transmembrane helix</keyword>
<accession>A0AAN8RUP3</accession>
<dbReference type="AlphaFoldDB" id="A0AAN8RUP3"/>
<feature type="compositionally biased region" description="Polar residues" evidence="1">
    <location>
        <begin position="11"/>
        <end position="25"/>
    </location>
</feature>
<evidence type="ECO:0000313" key="5">
    <source>
        <dbReference type="Proteomes" id="UP001307849"/>
    </source>
</evidence>
<proteinExistence type="predicted"/>
<reference evidence="4 5" key="1">
    <citation type="submission" date="2019-10" db="EMBL/GenBank/DDBJ databases">
        <authorList>
            <person name="Palmer J.M."/>
        </authorList>
    </citation>
    <scope>NUCLEOTIDE SEQUENCE [LARGE SCALE GENOMIC DNA]</scope>
    <source>
        <strain evidence="4 5">TWF506</strain>
    </source>
</reference>
<dbReference type="InterPro" id="IPR001810">
    <property type="entry name" value="F-box_dom"/>
</dbReference>
<keyword evidence="2" id="KW-0812">Transmembrane</keyword>
<keyword evidence="5" id="KW-1185">Reference proteome</keyword>
<dbReference type="Pfam" id="PF00646">
    <property type="entry name" value="F-box"/>
    <property type="match status" value="1"/>
</dbReference>
<dbReference type="EMBL" id="JAVHJM010000009">
    <property type="protein sequence ID" value="KAK6506461.1"/>
    <property type="molecule type" value="Genomic_DNA"/>
</dbReference>
<feature type="domain" description="F-box" evidence="3">
    <location>
        <begin position="34"/>
        <end position="65"/>
    </location>
</feature>
<organism evidence="4 5">
    <name type="scientific">Arthrobotrys conoides</name>
    <dbReference type="NCBI Taxonomy" id="74498"/>
    <lineage>
        <taxon>Eukaryota</taxon>
        <taxon>Fungi</taxon>
        <taxon>Dikarya</taxon>
        <taxon>Ascomycota</taxon>
        <taxon>Pezizomycotina</taxon>
        <taxon>Orbiliomycetes</taxon>
        <taxon>Orbiliales</taxon>
        <taxon>Orbiliaceae</taxon>
        <taxon>Arthrobotrys</taxon>
    </lineage>
</organism>
<evidence type="ECO:0000256" key="1">
    <source>
        <dbReference type="SAM" id="MobiDB-lite"/>
    </source>
</evidence>
<evidence type="ECO:0000259" key="3">
    <source>
        <dbReference type="Pfam" id="PF00646"/>
    </source>
</evidence>
<sequence>MHMRLRIGSRKTATASVKGKQPQTQPTSPIFLIHEVLEGVLLEVPAIDLILNCRAVCKNWKELIEVTSPDLRYYYRSGVRRTSAGASTNTNEEEKRPETPTLPPWIYASLPPPPDPAVKGPQILTPLALDILGIFWKRLAKTNVKTRKERPEKEERESLHIGRKVYKAMHCGMRSYDSSRESGVFYTTAMCIIICIVIPIGTPIYKFYDKVLREMGPTHIKQRIFKRRCVRLIKEFQPIWEKVQIFYPRGSGQITVNVGAHTNWRSKDNWWDYDFKFKTSFDGLPDAALGLMMPLIEAAYSHRPSELAPMRAEPDSDPYAAHTVVIDLRHRSEVNHANRYVDYSPREVIIFGGHLPYDVSRQFRNPPNVGYARISDKIVRF</sequence>
<feature type="region of interest" description="Disordered" evidence="1">
    <location>
        <begin position="83"/>
        <end position="103"/>
    </location>
</feature>
<dbReference type="Gene3D" id="1.20.1280.50">
    <property type="match status" value="1"/>
</dbReference>
<comment type="caution">
    <text evidence="4">The sequence shown here is derived from an EMBL/GenBank/DDBJ whole genome shotgun (WGS) entry which is preliminary data.</text>
</comment>
<name>A0AAN8RUP3_9PEZI</name>